<name>A0ABX8EKI4_9ACTN</name>
<keyword evidence="3" id="KW-1185">Reference proteome</keyword>
<dbReference type="Pfam" id="PF10604">
    <property type="entry name" value="Polyketide_cyc2"/>
    <property type="match status" value="1"/>
</dbReference>
<proteinExistence type="predicted"/>
<reference evidence="2 3" key="1">
    <citation type="submission" date="2021-05" db="EMBL/GenBank/DDBJ databases">
        <title>Complete genome of Nocardioides aquaticus KCTC 9944T isolated from meromictic and hypersaline Ekho Lake, Antarctica.</title>
        <authorList>
            <person name="Hwang K."/>
            <person name="Kim K.M."/>
            <person name="Choe H."/>
        </authorList>
    </citation>
    <scope>NUCLEOTIDE SEQUENCE [LARGE SCALE GENOMIC DNA]</scope>
    <source>
        <strain evidence="2 3">KCTC 9944</strain>
    </source>
</reference>
<dbReference type="Proteomes" id="UP000679307">
    <property type="component" value="Chromosome"/>
</dbReference>
<gene>
    <name evidence="2" type="ORF">ENKNEFLB_02805</name>
</gene>
<accession>A0ABX8EKI4</accession>
<evidence type="ECO:0008006" key="4">
    <source>
        <dbReference type="Google" id="ProtNLM"/>
    </source>
</evidence>
<sequence>MPARGGPPIYVSVDIAAPMDEVWRLTQDTSLHSRWDLRFSTIEPVEDLPGGGRRFRYELRLPGHLLAGTGTTIGEKRRPDGTRTSALRFTTPDRLSPLGDGRGYWRYEPLDGGVRFTTGYDYRPGWGGLVDRLVLRRFIGWLTAWSFDRLRIWAEDGAEPEQWPVRSVLWWWRPERPRAGRCRRSASDGRVMESAPATLDTLEAP</sequence>
<dbReference type="CDD" id="cd07812">
    <property type="entry name" value="SRPBCC"/>
    <property type="match status" value="1"/>
</dbReference>
<protein>
    <recommendedName>
        <fullName evidence="4">SRPBCC family protein</fullName>
    </recommendedName>
</protein>
<dbReference type="InterPro" id="IPR019587">
    <property type="entry name" value="Polyketide_cyclase/dehydratase"/>
</dbReference>
<evidence type="ECO:0000313" key="2">
    <source>
        <dbReference type="EMBL" id="QVT80410.1"/>
    </source>
</evidence>
<evidence type="ECO:0000256" key="1">
    <source>
        <dbReference type="SAM" id="MobiDB-lite"/>
    </source>
</evidence>
<organism evidence="2 3">
    <name type="scientific">Nocardioides aquaticus</name>
    <dbReference type="NCBI Taxonomy" id="160826"/>
    <lineage>
        <taxon>Bacteria</taxon>
        <taxon>Bacillati</taxon>
        <taxon>Actinomycetota</taxon>
        <taxon>Actinomycetes</taxon>
        <taxon>Propionibacteriales</taxon>
        <taxon>Nocardioidaceae</taxon>
        <taxon>Nocardioides</taxon>
    </lineage>
</organism>
<feature type="region of interest" description="Disordered" evidence="1">
    <location>
        <begin position="182"/>
        <end position="205"/>
    </location>
</feature>
<dbReference type="EMBL" id="CP075371">
    <property type="protein sequence ID" value="QVT80410.1"/>
    <property type="molecule type" value="Genomic_DNA"/>
</dbReference>
<evidence type="ECO:0000313" key="3">
    <source>
        <dbReference type="Proteomes" id="UP000679307"/>
    </source>
</evidence>